<dbReference type="CDD" id="cd00170">
    <property type="entry name" value="SEC14"/>
    <property type="match status" value="1"/>
</dbReference>
<feature type="transmembrane region" description="Helical" evidence="7">
    <location>
        <begin position="145"/>
        <end position="164"/>
    </location>
</feature>
<dbReference type="SUPFAM" id="SSF50729">
    <property type="entry name" value="PH domain-like"/>
    <property type="match status" value="1"/>
</dbReference>
<dbReference type="InterPro" id="IPR001452">
    <property type="entry name" value="SH3_domain"/>
</dbReference>
<dbReference type="InterPro" id="IPR001331">
    <property type="entry name" value="GDS_CDC24_CS"/>
</dbReference>
<dbReference type="SUPFAM" id="SSF50044">
    <property type="entry name" value="SH3-domain"/>
    <property type="match status" value="1"/>
</dbReference>
<keyword evidence="3" id="KW-0344">Guanine-nucleotide releasing factor</keyword>
<dbReference type="GO" id="GO:0005085">
    <property type="term" value="F:guanyl-nucleotide exchange factor activity"/>
    <property type="evidence" value="ECO:0007669"/>
    <property type="project" value="UniProtKB-KW"/>
</dbReference>
<dbReference type="Gene3D" id="2.30.30.40">
    <property type="entry name" value="SH3 Domains"/>
    <property type="match status" value="1"/>
</dbReference>
<dbReference type="InterPro" id="IPR001251">
    <property type="entry name" value="CRAL-TRIO_dom"/>
</dbReference>
<dbReference type="Pfam" id="PF00018">
    <property type="entry name" value="SH3_1"/>
    <property type="match status" value="1"/>
</dbReference>
<evidence type="ECO:0000313" key="13">
    <source>
        <dbReference type="RefSeq" id="XP_030748752.1"/>
    </source>
</evidence>
<evidence type="ECO:0000256" key="6">
    <source>
        <dbReference type="SAM" id="MobiDB-lite"/>
    </source>
</evidence>
<evidence type="ECO:0000256" key="7">
    <source>
        <dbReference type="SAM" id="Phobius"/>
    </source>
</evidence>
<dbReference type="Gene3D" id="1.20.900.10">
    <property type="entry name" value="Dbl homology (DH) domain"/>
    <property type="match status" value="1"/>
</dbReference>
<dbReference type="PANTHER" id="PTHR22826">
    <property type="entry name" value="RHO GUANINE EXCHANGE FACTOR-RELATED"/>
    <property type="match status" value="1"/>
</dbReference>
<evidence type="ECO:0000256" key="5">
    <source>
        <dbReference type="PROSITE-ProRule" id="PRU00192"/>
    </source>
</evidence>
<keyword evidence="12" id="KW-1185">Reference proteome</keyword>
<dbReference type="InterPro" id="IPR011993">
    <property type="entry name" value="PH-like_dom_sf"/>
</dbReference>
<dbReference type="AlphaFoldDB" id="A0A6J2XBZ4"/>
<dbReference type="Pfam" id="PF00621">
    <property type="entry name" value="RhoGEF"/>
    <property type="match status" value="1"/>
</dbReference>
<evidence type="ECO:0000313" key="12">
    <source>
        <dbReference type="Proteomes" id="UP000504635"/>
    </source>
</evidence>
<dbReference type="Gene3D" id="3.40.525.10">
    <property type="entry name" value="CRAL-TRIO lipid binding domain"/>
    <property type="match status" value="1"/>
</dbReference>
<feature type="compositionally biased region" description="Basic and acidic residues" evidence="6">
    <location>
        <begin position="25"/>
        <end position="35"/>
    </location>
</feature>
<dbReference type="PROSITE" id="PS50002">
    <property type="entry name" value="SH3"/>
    <property type="match status" value="1"/>
</dbReference>
<keyword evidence="7" id="KW-0472">Membrane</keyword>
<evidence type="ECO:0000256" key="1">
    <source>
        <dbReference type="ARBA" id="ARBA00022443"/>
    </source>
</evidence>
<dbReference type="CDD" id="cd11856">
    <property type="entry name" value="SH3_p47phox_like"/>
    <property type="match status" value="1"/>
</dbReference>
<sequence length="1094" mass="125690">MAESSLETQIDCFLEQFKRSASKAMEDRVSLERSRSSYLETDSPEEPLPTCEEIEMQNTVSLEPLGVNDVVDILKHHYAIISGGKSKDGSPIITFPDNNNFHMITDAQYQRLMLYLTSVPTLQEADMGFHLIIDRRKDRWNSVKAVLLKISVFFPGLIHVVYVLRPTSFLQKALSEVSNKLFKDEFKFRMVVLSTAEELHEYVSPNQLTADLKGSLSYNHEEWIFQRIELENFSNVTQQVSNALDEFTKQVDETELPNNVDSTQELLIKQNESYSDLKKEILSAAKKGEDLLRCIKSKNSSDSDNTASDMTGNVFAVERLLVQLEETEKTFDEFWQHHSAKLRHCLELRRFEQDFKELQVNFDSALKTVSDMTEIGETVSRVDTLIKETNSFEKICLNDIQRAEEAVSSGHLLMRIKNSCPIDCVEPKCNELLRMKDMLLTRLSKRKDMLVKNRELMEGIEKANKWCAIGRDLLASQKIEQCSNSPDLAEKYVCEIRDFLNTAKDFSSNGQKDFKELFQESITPETKALVSQVLQRIEDVALMCDKRLNSLSKLAVRTKRPVQTVMPEPAVPRQPLVGAPHPKNFSFLRKAYTIPKMDSTLDHEPDIVREEPHISPEHDEVHRIKTGHVLSELVETERVYVTELLSIIKGYKEEAQLEEHQHLLPSNANEKFDVIFGNLDDIYHFHSEYFLRDLENCISSTDLVALCFVQKREKFLKLYSFYCQNISKSEQLRECSNELNPFFIACQKKLGHKLPLAAYLLKPVQRITKYQLLLKDLLRYSDESKYCRELQQALECMLVVLKCVNDSMHQISITGFPEDLSQQGELLLQGSFSVWVENKKDIRLRLKPLRRHLFLYQKALLFCKPVSKAERNKATYEFKKCLKMSKVGLTESVKGDARRFEVWLEGRQEVHIIQAANLEQKHAWVNEIKKVLFNQLEEIKGEKIKQYAALTHRPLRQTTSWETQKHGSMAGAVEGHQRAMSCDVETANHTDESVECLEGGNWSSDCSNSDDDDHTPTSRGRFIALADYCAIGISEVNMREGDIVELLKKGCAGWWFVKVIGSSVEGWAPASYLECLSRKSFRGSSRSQDRLNDH</sequence>
<dbReference type="SUPFAM" id="SSF48065">
    <property type="entry name" value="DBL homology domain (DH-domain)"/>
    <property type="match status" value="1"/>
</dbReference>
<comment type="similarity">
    <text evidence="4">Belongs to the MCF2 family.</text>
</comment>
<evidence type="ECO:0000259" key="11">
    <source>
        <dbReference type="PROSITE" id="PS50191"/>
    </source>
</evidence>
<dbReference type="GO" id="GO:0005737">
    <property type="term" value="C:cytoplasm"/>
    <property type="evidence" value="ECO:0007669"/>
    <property type="project" value="TreeGrafter"/>
</dbReference>
<dbReference type="SUPFAM" id="SSF46966">
    <property type="entry name" value="Spectrin repeat"/>
    <property type="match status" value="1"/>
</dbReference>
<organism evidence="12 13">
    <name type="scientific">Sitophilus oryzae</name>
    <name type="common">Rice weevil</name>
    <name type="synonym">Curculio oryzae</name>
    <dbReference type="NCBI Taxonomy" id="7048"/>
    <lineage>
        <taxon>Eukaryota</taxon>
        <taxon>Metazoa</taxon>
        <taxon>Ecdysozoa</taxon>
        <taxon>Arthropoda</taxon>
        <taxon>Hexapoda</taxon>
        <taxon>Insecta</taxon>
        <taxon>Pterygota</taxon>
        <taxon>Neoptera</taxon>
        <taxon>Endopterygota</taxon>
        <taxon>Coleoptera</taxon>
        <taxon>Polyphaga</taxon>
        <taxon>Cucujiformia</taxon>
        <taxon>Curculionidae</taxon>
        <taxon>Dryophthorinae</taxon>
        <taxon>Sitophilus</taxon>
    </lineage>
</organism>
<evidence type="ECO:0000256" key="4">
    <source>
        <dbReference type="ARBA" id="ARBA00049987"/>
    </source>
</evidence>
<dbReference type="GeneID" id="115876876"/>
<evidence type="ECO:0000259" key="8">
    <source>
        <dbReference type="PROSITE" id="PS50002"/>
    </source>
</evidence>
<dbReference type="OrthoDB" id="10004999at2759"/>
<dbReference type="InterPro" id="IPR056466">
    <property type="entry name" value="Spectrin_DBS"/>
</dbReference>
<dbReference type="SMART" id="SM00325">
    <property type="entry name" value="RhoGEF"/>
    <property type="match status" value="1"/>
</dbReference>
<dbReference type="InterPro" id="IPR036028">
    <property type="entry name" value="SH3-like_dom_sf"/>
</dbReference>
<dbReference type="InterPro" id="IPR036865">
    <property type="entry name" value="CRAL-TRIO_dom_sf"/>
</dbReference>
<evidence type="ECO:0000259" key="9">
    <source>
        <dbReference type="PROSITE" id="PS50003"/>
    </source>
</evidence>
<dbReference type="Pfam" id="PF23289">
    <property type="entry name" value="Spectrin_5"/>
    <property type="match status" value="1"/>
</dbReference>
<evidence type="ECO:0000256" key="3">
    <source>
        <dbReference type="ARBA" id="ARBA00022658"/>
    </source>
</evidence>
<evidence type="ECO:0000256" key="2">
    <source>
        <dbReference type="ARBA" id="ARBA00022553"/>
    </source>
</evidence>
<dbReference type="PANTHER" id="PTHR22826:SF211">
    <property type="entry name" value="LD43457P"/>
    <property type="match status" value="1"/>
</dbReference>
<gene>
    <name evidence="13" type="primary">LOC115876876</name>
</gene>
<keyword evidence="7" id="KW-1133">Transmembrane helix</keyword>
<dbReference type="GO" id="GO:0035556">
    <property type="term" value="P:intracellular signal transduction"/>
    <property type="evidence" value="ECO:0007669"/>
    <property type="project" value="InterPro"/>
</dbReference>
<dbReference type="PROSITE" id="PS50010">
    <property type="entry name" value="DH_2"/>
    <property type="match status" value="1"/>
</dbReference>
<reference evidence="13" key="1">
    <citation type="submission" date="2025-08" db="UniProtKB">
        <authorList>
            <consortium name="RefSeq"/>
        </authorList>
    </citation>
    <scope>IDENTIFICATION</scope>
    <source>
        <tissue evidence="13">Gonads</tissue>
    </source>
</reference>
<keyword evidence="2" id="KW-0597">Phosphoprotein</keyword>
<feature type="domain" description="SH3" evidence="8">
    <location>
        <begin position="1017"/>
        <end position="1078"/>
    </location>
</feature>
<dbReference type="PROSITE" id="PS50003">
    <property type="entry name" value="PH_DOMAIN"/>
    <property type="match status" value="1"/>
</dbReference>
<dbReference type="InterPro" id="IPR000219">
    <property type="entry name" value="DH_dom"/>
</dbReference>
<dbReference type="CDD" id="cd00160">
    <property type="entry name" value="RhoGEF"/>
    <property type="match status" value="1"/>
</dbReference>
<feature type="region of interest" description="Disordered" evidence="6">
    <location>
        <begin position="25"/>
        <end position="48"/>
    </location>
</feature>
<dbReference type="InterPro" id="IPR055251">
    <property type="entry name" value="SOS1_NGEF_PH"/>
</dbReference>
<keyword evidence="7" id="KW-0812">Transmembrane</keyword>
<feature type="domain" description="DH" evidence="10">
    <location>
        <begin position="625"/>
        <end position="807"/>
    </location>
</feature>
<dbReference type="SMART" id="SM00233">
    <property type="entry name" value="PH"/>
    <property type="match status" value="1"/>
</dbReference>
<dbReference type="PROSITE" id="PS00741">
    <property type="entry name" value="DH_1"/>
    <property type="match status" value="1"/>
</dbReference>
<dbReference type="RefSeq" id="XP_030748752.1">
    <property type="nucleotide sequence ID" value="XM_030892892.1"/>
</dbReference>
<dbReference type="InterPro" id="IPR035899">
    <property type="entry name" value="DBL_dom_sf"/>
</dbReference>
<feature type="domain" description="PH" evidence="9">
    <location>
        <begin position="819"/>
        <end position="933"/>
    </location>
</feature>
<protein>
    <submittedName>
        <fullName evidence="13">Guanine nucleotide exchange factor DBS-like isoform X1</fullName>
    </submittedName>
</protein>
<dbReference type="SMART" id="SM00326">
    <property type="entry name" value="SH3"/>
    <property type="match status" value="1"/>
</dbReference>
<dbReference type="KEGG" id="soy:115876876"/>
<dbReference type="Gene3D" id="2.30.29.30">
    <property type="entry name" value="Pleckstrin-homology domain (PH domain)/Phosphotyrosine-binding domain (PTB)"/>
    <property type="match status" value="1"/>
</dbReference>
<dbReference type="FunFam" id="2.30.29.30:FF:000078">
    <property type="entry name" value="Guanine nucleotide exchange factor DBS"/>
    <property type="match status" value="1"/>
</dbReference>
<dbReference type="Pfam" id="PF13716">
    <property type="entry name" value="CRAL_TRIO_2"/>
    <property type="match status" value="1"/>
</dbReference>
<name>A0A6J2XBZ4_SITOR</name>
<dbReference type="Pfam" id="PF22697">
    <property type="entry name" value="SOS1_NGEF_PH"/>
    <property type="match status" value="1"/>
</dbReference>
<evidence type="ECO:0000259" key="10">
    <source>
        <dbReference type="PROSITE" id="PS50010"/>
    </source>
</evidence>
<feature type="domain" description="CRAL-TRIO" evidence="11">
    <location>
        <begin position="70"/>
        <end position="220"/>
    </location>
</feature>
<dbReference type="SMART" id="SM00516">
    <property type="entry name" value="SEC14"/>
    <property type="match status" value="1"/>
</dbReference>
<dbReference type="InterPro" id="IPR001849">
    <property type="entry name" value="PH_domain"/>
</dbReference>
<accession>A0A6J2XBZ4</accession>
<dbReference type="Proteomes" id="UP000504635">
    <property type="component" value="Unplaced"/>
</dbReference>
<dbReference type="InParanoid" id="A0A6J2XBZ4"/>
<dbReference type="PROSITE" id="PS50191">
    <property type="entry name" value="CRAL_TRIO"/>
    <property type="match status" value="1"/>
</dbReference>
<proteinExistence type="inferred from homology"/>
<dbReference type="Gene3D" id="1.20.58.60">
    <property type="match status" value="1"/>
</dbReference>
<keyword evidence="1 5" id="KW-0728">SH3 domain</keyword>
<dbReference type="SUPFAM" id="SSF52087">
    <property type="entry name" value="CRAL/TRIO domain"/>
    <property type="match status" value="1"/>
</dbReference>
<dbReference type="InterPro" id="IPR051336">
    <property type="entry name" value="RhoGEF_Guanine_NuclExch_SF"/>
</dbReference>